<reference evidence="2" key="2">
    <citation type="submission" date="2023-11" db="UniProtKB">
        <authorList>
            <consortium name="WormBaseParasite"/>
        </authorList>
    </citation>
    <scope>IDENTIFICATION</scope>
</reference>
<protein>
    <submittedName>
        <fullName evidence="2">DUF4394 domain-containing protein</fullName>
    </submittedName>
</protein>
<dbReference type="WBParaSite" id="TREG1_122240.1">
    <property type="protein sequence ID" value="TREG1_122240.1"/>
    <property type="gene ID" value="TREG1_122240"/>
</dbReference>
<accession>A0AA85J422</accession>
<reference evidence="1" key="1">
    <citation type="submission" date="2022-06" db="EMBL/GenBank/DDBJ databases">
        <authorList>
            <person name="Berger JAMES D."/>
            <person name="Berger JAMES D."/>
        </authorList>
    </citation>
    <scope>NUCLEOTIDE SEQUENCE [LARGE SCALE GENOMIC DNA]</scope>
</reference>
<proteinExistence type="predicted"/>
<evidence type="ECO:0000313" key="1">
    <source>
        <dbReference type="Proteomes" id="UP000050795"/>
    </source>
</evidence>
<dbReference type="AlphaFoldDB" id="A0AA85J422"/>
<keyword evidence="1" id="KW-1185">Reference proteome</keyword>
<dbReference type="Proteomes" id="UP000050795">
    <property type="component" value="Unassembled WGS sequence"/>
</dbReference>
<name>A0AA85J422_TRIRE</name>
<organism evidence="1 2">
    <name type="scientific">Trichobilharzia regenti</name>
    <name type="common">Nasal bird schistosome</name>
    <dbReference type="NCBI Taxonomy" id="157069"/>
    <lineage>
        <taxon>Eukaryota</taxon>
        <taxon>Metazoa</taxon>
        <taxon>Spiralia</taxon>
        <taxon>Lophotrochozoa</taxon>
        <taxon>Platyhelminthes</taxon>
        <taxon>Trematoda</taxon>
        <taxon>Digenea</taxon>
        <taxon>Strigeidida</taxon>
        <taxon>Schistosomatoidea</taxon>
        <taxon>Schistosomatidae</taxon>
        <taxon>Trichobilharzia</taxon>
    </lineage>
</organism>
<evidence type="ECO:0000313" key="2">
    <source>
        <dbReference type="WBParaSite" id="TREG1_122240.1"/>
    </source>
</evidence>
<sequence>MSDQLVDSSETSAYIANADGTYTAIPLRATEDGQVVLQLNGMGLSNEGEEMVLIAADDTATLESLISSGAVTAIATENGTEYLRFADPSMEGTQVI</sequence>